<sequence length="41" mass="4972">MWSLKVSIIRFENLPSPTYPLSPQMVIGLENKQFLHWEMFY</sequence>
<proteinExistence type="predicted"/>
<reference evidence="1" key="2">
    <citation type="journal article" date="2015" name="Fish Shellfish Immunol.">
        <title>Early steps in the European eel (Anguilla anguilla)-Vibrio vulnificus interaction in the gills: Role of the RtxA13 toxin.</title>
        <authorList>
            <person name="Callol A."/>
            <person name="Pajuelo D."/>
            <person name="Ebbesson L."/>
            <person name="Teles M."/>
            <person name="MacKenzie S."/>
            <person name="Amaro C."/>
        </authorList>
    </citation>
    <scope>NUCLEOTIDE SEQUENCE</scope>
</reference>
<organism evidence="1">
    <name type="scientific">Anguilla anguilla</name>
    <name type="common">European freshwater eel</name>
    <name type="synonym">Muraena anguilla</name>
    <dbReference type="NCBI Taxonomy" id="7936"/>
    <lineage>
        <taxon>Eukaryota</taxon>
        <taxon>Metazoa</taxon>
        <taxon>Chordata</taxon>
        <taxon>Craniata</taxon>
        <taxon>Vertebrata</taxon>
        <taxon>Euteleostomi</taxon>
        <taxon>Actinopterygii</taxon>
        <taxon>Neopterygii</taxon>
        <taxon>Teleostei</taxon>
        <taxon>Anguilliformes</taxon>
        <taxon>Anguillidae</taxon>
        <taxon>Anguilla</taxon>
    </lineage>
</organism>
<name>A0A0E9W6A4_ANGAN</name>
<evidence type="ECO:0000313" key="1">
    <source>
        <dbReference type="EMBL" id="JAH85130.1"/>
    </source>
</evidence>
<protein>
    <submittedName>
        <fullName evidence="1">Uncharacterized protein</fullName>
    </submittedName>
</protein>
<dbReference type="EMBL" id="GBXM01023447">
    <property type="protein sequence ID" value="JAH85130.1"/>
    <property type="molecule type" value="Transcribed_RNA"/>
</dbReference>
<dbReference type="AlphaFoldDB" id="A0A0E9W6A4"/>
<accession>A0A0E9W6A4</accession>
<reference evidence="1" key="1">
    <citation type="submission" date="2014-11" db="EMBL/GenBank/DDBJ databases">
        <authorList>
            <person name="Amaro Gonzalez C."/>
        </authorList>
    </citation>
    <scope>NUCLEOTIDE SEQUENCE</scope>
</reference>